<evidence type="ECO:0000256" key="1">
    <source>
        <dbReference type="ARBA" id="ARBA00022723"/>
    </source>
</evidence>
<dbReference type="EMBL" id="MEKH01000002">
    <property type="protein sequence ID" value="ODO10917.1"/>
    <property type="molecule type" value="Genomic_DNA"/>
</dbReference>
<dbReference type="Pfam" id="PF00172">
    <property type="entry name" value="Zn_clus"/>
    <property type="match status" value="1"/>
</dbReference>
<keyword evidence="1" id="KW-0479">Metal-binding</keyword>
<feature type="domain" description="Zn(2)-C6 fungal-type" evidence="4">
    <location>
        <begin position="46"/>
        <end position="78"/>
    </location>
</feature>
<feature type="region of interest" description="Disordered" evidence="3">
    <location>
        <begin position="1"/>
        <end position="43"/>
    </location>
</feature>
<dbReference type="Pfam" id="PF04082">
    <property type="entry name" value="Fungal_trans"/>
    <property type="match status" value="1"/>
</dbReference>
<reference evidence="5 6" key="1">
    <citation type="submission" date="2016-06" db="EMBL/GenBank/DDBJ databases">
        <title>Evolution of pathogenesis and genome organization in the Tremellales.</title>
        <authorList>
            <person name="Cuomo C."/>
            <person name="Litvintseva A."/>
            <person name="Heitman J."/>
            <person name="Chen Y."/>
            <person name="Sun S."/>
            <person name="Springer D."/>
            <person name="Dromer F."/>
            <person name="Young S."/>
            <person name="Zeng Q."/>
            <person name="Chapman S."/>
            <person name="Gujja S."/>
            <person name="Saif S."/>
            <person name="Birren B."/>
        </authorList>
    </citation>
    <scope>NUCLEOTIDE SEQUENCE [LARGE SCALE GENOMIC DNA]</scope>
    <source>
        <strain evidence="5 6">CBS 6273</strain>
    </source>
</reference>
<evidence type="ECO:0000256" key="2">
    <source>
        <dbReference type="ARBA" id="ARBA00023242"/>
    </source>
</evidence>
<dbReference type="InterPro" id="IPR036864">
    <property type="entry name" value="Zn2-C6_fun-type_DNA-bd_sf"/>
</dbReference>
<dbReference type="Gene3D" id="4.10.240.10">
    <property type="entry name" value="Zn(2)-C6 fungal-type DNA-binding domain"/>
    <property type="match status" value="1"/>
</dbReference>
<dbReference type="PANTHER" id="PTHR46910">
    <property type="entry name" value="TRANSCRIPTION FACTOR PDR1"/>
    <property type="match status" value="1"/>
</dbReference>
<dbReference type="PROSITE" id="PS50048">
    <property type="entry name" value="ZN2_CY6_FUNGAL_2"/>
    <property type="match status" value="1"/>
</dbReference>
<dbReference type="OrthoDB" id="2534600at2759"/>
<gene>
    <name evidence="5" type="ORF">I350_01516</name>
</gene>
<dbReference type="CDD" id="cd00067">
    <property type="entry name" value="GAL4"/>
    <property type="match status" value="1"/>
</dbReference>
<dbReference type="GO" id="GO:0006351">
    <property type="term" value="P:DNA-templated transcription"/>
    <property type="evidence" value="ECO:0007669"/>
    <property type="project" value="InterPro"/>
</dbReference>
<evidence type="ECO:0000259" key="4">
    <source>
        <dbReference type="PROSITE" id="PS50048"/>
    </source>
</evidence>
<feature type="region of interest" description="Disordered" evidence="3">
    <location>
        <begin position="84"/>
        <end position="162"/>
    </location>
</feature>
<evidence type="ECO:0000313" key="6">
    <source>
        <dbReference type="Proteomes" id="UP000095149"/>
    </source>
</evidence>
<organism evidence="5 6">
    <name type="scientific">Cryptococcus amylolentus CBS 6273</name>
    <dbReference type="NCBI Taxonomy" id="1296118"/>
    <lineage>
        <taxon>Eukaryota</taxon>
        <taxon>Fungi</taxon>
        <taxon>Dikarya</taxon>
        <taxon>Basidiomycota</taxon>
        <taxon>Agaricomycotina</taxon>
        <taxon>Tremellomycetes</taxon>
        <taxon>Tremellales</taxon>
        <taxon>Cryptococcaceae</taxon>
        <taxon>Cryptococcus</taxon>
    </lineage>
</organism>
<protein>
    <recommendedName>
        <fullName evidence="4">Zn(2)-C6 fungal-type domain-containing protein</fullName>
    </recommendedName>
</protein>
<accession>A0A1E3KE99</accession>
<dbReference type="AlphaFoldDB" id="A0A1E3KE99"/>
<evidence type="ECO:0000313" key="5">
    <source>
        <dbReference type="EMBL" id="ODO10917.1"/>
    </source>
</evidence>
<dbReference type="GO" id="GO:0003677">
    <property type="term" value="F:DNA binding"/>
    <property type="evidence" value="ECO:0007669"/>
    <property type="project" value="InterPro"/>
</dbReference>
<dbReference type="PROSITE" id="PS00463">
    <property type="entry name" value="ZN2_CY6_FUNGAL_1"/>
    <property type="match status" value="1"/>
</dbReference>
<comment type="caution">
    <text evidence="5">The sequence shown here is derived from an EMBL/GenBank/DDBJ whole genome shotgun (WGS) entry which is preliminary data.</text>
</comment>
<dbReference type="CDD" id="cd12148">
    <property type="entry name" value="fungal_TF_MHR"/>
    <property type="match status" value="1"/>
</dbReference>
<feature type="compositionally biased region" description="Polar residues" evidence="3">
    <location>
        <begin position="1"/>
        <end position="15"/>
    </location>
</feature>
<sequence length="746" mass="82726">MSQASSSAEVPGSQQHPPPVPTSKPPPLPTTTAPVVAGATRKQNIACDQCRTKKIRCLRADKTEICVQCKAKGSECTSEYIDSLANKKKKQDDHSSSSKRKRKKKDDESPRQAAAILAPAPHQRPEPSRNVSAETLRGHTPFSSIRGDMSSGLSTVPVDHGSRSASAANSIEDFVQIADSLRQLAQPEPSMPQSSSYTLPSQVPLPPTTIASFTQQPSPSEKQQRLFRYLFSAHPVLSGELGYTDTSSIEQCARCESDLWDEMGGMVWEEGPSAAHASMDDDALDKLVEELIEQYFSTVHPRYPFVDPATFHARLYTPNTHPEGALPHPLLATVIAWGARMSDCELIQADREECSARGVQEEGRKRSRLVQVVSIRTREVCESRKIWRWASMDNVRALLNLEGVLGHINDGVADYQATYASAAVKHLISLGYHSTKGVMTIKDSKERSDTIHIFWHVVSNDGYRAVFQQMKPSLLDEDYDLEPPGKNVDFRKVTYIDEPIKELAWFSAVENGASICRALALSLSSPITHTRGIPLTLLRNFIHAADAYQETFHRILHLSSDWPEDFLQVIRACAHDTSYHALWLVVQRAVEEYGVEDEKETGQGKKGFSGMGVGAEVEGVKKRTQGESEHAALRIAATVAVLMENGYLRSDPLIINQPIYEAGLYLAKHGKVECLACIVGLKQYSTTFPAIWSQVKELERVYENQVAQDTSVGQVGTQTEPNEQQKQARLGEGVNEIWQDMPRTLW</sequence>
<feature type="region of interest" description="Disordered" evidence="3">
    <location>
        <begin position="710"/>
        <end position="731"/>
    </location>
</feature>
<dbReference type="Proteomes" id="UP000095149">
    <property type="component" value="Unassembled WGS sequence"/>
</dbReference>
<dbReference type="PANTHER" id="PTHR46910:SF38">
    <property type="entry name" value="ZN(2)-C6 FUNGAL-TYPE DOMAIN-CONTAINING PROTEIN"/>
    <property type="match status" value="1"/>
</dbReference>
<dbReference type="SUPFAM" id="SSF57701">
    <property type="entry name" value="Zn2/Cys6 DNA-binding domain"/>
    <property type="match status" value="1"/>
</dbReference>
<feature type="compositionally biased region" description="Pro residues" evidence="3">
    <location>
        <begin position="16"/>
        <end position="29"/>
    </location>
</feature>
<keyword evidence="2" id="KW-0539">Nucleus</keyword>
<evidence type="ECO:0000256" key="3">
    <source>
        <dbReference type="SAM" id="MobiDB-lite"/>
    </source>
</evidence>
<dbReference type="InterPro" id="IPR050987">
    <property type="entry name" value="AtrR-like"/>
</dbReference>
<feature type="compositionally biased region" description="Low complexity" evidence="3">
    <location>
        <begin position="30"/>
        <end position="40"/>
    </location>
</feature>
<dbReference type="InterPro" id="IPR007219">
    <property type="entry name" value="XnlR_reg_dom"/>
</dbReference>
<feature type="compositionally biased region" description="Polar residues" evidence="3">
    <location>
        <begin position="710"/>
        <end position="727"/>
    </location>
</feature>
<dbReference type="GO" id="GO:0008270">
    <property type="term" value="F:zinc ion binding"/>
    <property type="evidence" value="ECO:0007669"/>
    <property type="project" value="InterPro"/>
</dbReference>
<dbReference type="InterPro" id="IPR001138">
    <property type="entry name" value="Zn2Cys6_DnaBD"/>
</dbReference>
<proteinExistence type="predicted"/>
<dbReference type="GO" id="GO:0000981">
    <property type="term" value="F:DNA-binding transcription factor activity, RNA polymerase II-specific"/>
    <property type="evidence" value="ECO:0007669"/>
    <property type="project" value="InterPro"/>
</dbReference>
<name>A0A1E3KE99_9TREE</name>